<protein>
    <submittedName>
        <fullName evidence="2">Cyclic nucleotide-binding protein</fullName>
    </submittedName>
</protein>
<evidence type="ECO:0000313" key="3">
    <source>
        <dbReference type="Proteomes" id="UP000054937"/>
    </source>
</evidence>
<dbReference type="Pfam" id="PF07885">
    <property type="entry name" value="Ion_trans_2"/>
    <property type="match status" value="1"/>
</dbReference>
<accession>A0A0V0R2X5</accession>
<dbReference type="InterPro" id="IPR018490">
    <property type="entry name" value="cNMP-bd_dom_sf"/>
</dbReference>
<evidence type="ECO:0000313" key="2">
    <source>
        <dbReference type="EMBL" id="KRX08536.1"/>
    </source>
</evidence>
<sequence>MDVDSSQQMFLGAQKRQEIFFNQDQSFQCINQKEEQDKEFPIQSPKNLQKKVQRNNGNNESSMIVSQFQIQKNNEFQTQKKIQEKTSIDKNGFHYVAQVGIRNGVDNNWLTMTGIENTDWKIRYVESIYFAIVTAVTVGYGDIHPVSQQEKLFVIVFTLISCGQFAYTVNTIGTIFLKQQQKEENYKRTEFELTNYLANRQIDQNIQIKLLKYIRYMDKNKNYDIQKGEEILSRMPKEIRDQFKINFFGKQIPWFLQFSVQTRQNFCLKMKEKIYSPGEIIFQNNQLDKRLVILRKGAIQLQISDEQQSQKINITKQNFEKDNLNYKIVKTLQQTSIIELRDFLNYQARTLEARSLGITSIIYIDNQDFEEVLRKSVDSNCEFEKFQYLKNQYQFKTLNVQSQNCHFCKSCKHDFENCKFLFYKPKEIQEIFQSQQILYNQEINQKLECLQNEDDQTFLIIMKEVRFLNQIELELESDNEDINLQDYIEINSEIQGDYDNQNLEIYKNSSNELYNYRQNHQYNLEQNYNKFNQNKIRFQYDINPNYNLNMSQGYNQDNYHDRVKPSLKSININGILKQQEHNQYKTPNQIMRQQDRKQSYLTQMNHLIQQSPQKTQNQQYLKSKSIGNSKDYIYFLGNNNNEIKEDDREYETNNNSTNTTPIEKNRKYSQQFQKQFQKTGNQSFTSLQNQQSSIINGQNILCKDIGSPINSQEINSFYEIQPKLQSKQSFNDSPKKKIKSYELSFESTNNNNKNGSDLNALKNLHNFSIKLKEGNTKSYSKIGEPVKSFNPESQIINTPTLYGQNQLYNSQQISHLDINLPQNYNQIQRKNDKTLTNISNINIMGNNFEPKRKHKNTMDSSKQTMLSIHTNNIIPRQTDSKFYDQMFSIFQKLQNQYANSKQHQLSDIDKNQNFETEFYNSEFEKRQDFKFYYPSSNCDQILQKYNGYLDIKKSNIPFNSNNNTNQPYFAKQIIESNRNIKSKRL</sequence>
<dbReference type="Gene3D" id="2.60.120.10">
    <property type="entry name" value="Jelly Rolls"/>
    <property type="match status" value="1"/>
</dbReference>
<keyword evidence="3" id="KW-1185">Reference proteome</keyword>
<comment type="caution">
    <text evidence="2">The sequence shown here is derived from an EMBL/GenBank/DDBJ whole genome shotgun (WGS) entry which is preliminary data.</text>
</comment>
<dbReference type="PANTHER" id="PTHR10217:SF435">
    <property type="entry name" value="POTASSIUM VOLTAGE-GATED CHANNEL PROTEIN EAG"/>
    <property type="match status" value="1"/>
</dbReference>
<dbReference type="Proteomes" id="UP000054937">
    <property type="component" value="Unassembled WGS sequence"/>
</dbReference>
<dbReference type="GO" id="GO:0005249">
    <property type="term" value="F:voltage-gated potassium channel activity"/>
    <property type="evidence" value="ECO:0007669"/>
    <property type="project" value="TreeGrafter"/>
</dbReference>
<name>A0A0V0R2X5_PSEPJ</name>
<reference evidence="2 3" key="1">
    <citation type="journal article" date="2015" name="Sci. Rep.">
        <title>Genome of the facultative scuticociliatosis pathogen Pseudocohnilembus persalinus provides insight into its virulence through horizontal gene transfer.</title>
        <authorList>
            <person name="Xiong J."/>
            <person name="Wang G."/>
            <person name="Cheng J."/>
            <person name="Tian M."/>
            <person name="Pan X."/>
            <person name="Warren A."/>
            <person name="Jiang C."/>
            <person name="Yuan D."/>
            <person name="Miao W."/>
        </authorList>
    </citation>
    <scope>NUCLEOTIDE SEQUENCE [LARGE SCALE GENOMIC DNA]</scope>
    <source>
        <strain evidence="2">36N120E</strain>
    </source>
</reference>
<dbReference type="FunCoup" id="A0A0V0R2X5">
    <property type="interactions" value="1"/>
</dbReference>
<evidence type="ECO:0000259" key="1">
    <source>
        <dbReference type="PROSITE" id="PS50042"/>
    </source>
</evidence>
<dbReference type="InterPro" id="IPR000595">
    <property type="entry name" value="cNMP-bd_dom"/>
</dbReference>
<dbReference type="GO" id="GO:0005886">
    <property type="term" value="C:plasma membrane"/>
    <property type="evidence" value="ECO:0007669"/>
    <property type="project" value="TreeGrafter"/>
</dbReference>
<dbReference type="InterPro" id="IPR050818">
    <property type="entry name" value="KCNH_animal-type"/>
</dbReference>
<gene>
    <name evidence="2" type="ORF">PPERSA_13017</name>
</gene>
<dbReference type="PANTHER" id="PTHR10217">
    <property type="entry name" value="VOLTAGE AND LIGAND GATED POTASSIUM CHANNEL"/>
    <property type="match status" value="1"/>
</dbReference>
<dbReference type="InterPro" id="IPR013099">
    <property type="entry name" value="K_chnl_dom"/>
</dbReference>
<dbReference type="AlphaFoldDB" id="A0A0V0R2X5"/>
<dbReference type="EMBL" id="LDAU01000063">
    <property type="protein sequence ID" value="KRX08536.1"/>
    <property type="molecule type" value="Genomic_DNA"/>
</dbReference>
<dbReference type="CDD" id="cd00038">
    <property type="entry name" value="CAP_ED"/>
    <property type="match status" value="1"/>
</dbReference>
<dbReference type="SUPFAM" id="SSF51206">
    <property type="entry name" value="cAMP-binding domain-like"/>
    <property type="match status" value="1"/>
</dbReference>
<dbReference type="GO" id="GO:0042391">
    <property type="term" value="P:regulation of membrane potential"/>
    <property type="evidence" value="ECO:0007669"/>
    <property type="project" value="TreeGrafter"/>
</dbReference>
<dbReference type="PROSITE" id="PS50042">
    <property type="entry name" value="CNMP_BINDING_3"/>
    <property type="match status" value="1"/>
</dbReference>
<dbReference type="Gene3D" id="1.10.287.70">
    <property type="match status" value="1"/>
</dbReference>
<dbReference type="InParanoid" id="A0A0V0R2X5"/>
<dbReference type="InterPro" id="IPR014710">
    <property type="entry name" value="RmlC-like_jellyroll"/>
</dbReference>
<dbReference type="OrthoDB" id="290889at2759"/>
<dbReference type="SUPFAM" id="SSF81324">
    <property type="entry name" value="Voltage-gated potassium channels"/>
    <property type="match status" value="1"/>
</dbReference>
<dbReference type="OMA" id="NESSMIV"/>
<proteinExistence type="predicted"/>
<organism evidence="2 3">
    <name type="scientific">Pseudocohnilembus persalinus</name>
    <name type="common">Ciliate</name>
    <dbReference type="NCBI Taxonomy" id="266149"/>
    <lineage>
        <taxon>Eukaryota</taxon>
        <taxon>Sar</taxon>
        <taxon>Alveolata</taxon>
        <taxon>Ciliophora</taxon>
        <taxon>Intramacronucleata</taxon>
        <taxon>Oligohymenophorea</taxon>
        <taxon>Scuticociliatia</taxon>
        <taxon>Philasterida</taxon>
        <taxon>Pseudocohnilembidae</taxon>
        <taxon>Pseudocohnilembus</taxon>
    </lineage>
</organism>
<feature type="domain" description="Cyclic nucleotide-binding" evidence="1">
    <location>
        <begin position="254"/>
        <end position="373"/>
    </location>
</feature>